<dbReference type="AlphaFoldDB" id="A0A1H5T6K8"/>
<dbReference type="RefSeq" id="WP_103931418.1">
    <property type="nucleotide sequence ID" value="NZ_FNVA01000001.1"/>
</dbReference>
<reference evidence="1 2" key="1">
    <citation type="submission" date="2016-10" db="EMBL/GenBank/DDBJ databases">
        <authorList>
            <person name="de Groot N.N."/>
        </authorList>
    </citation>
    <scope>NUCLEOTIDE SEQUENCE [LARGE SCALE GENOMIC DNA]</scope>
    <source>
        <strain evidence="1 2">DSM 22489</strain>
    </source>
</reference>
<dbReference type="Proteomes" id="UP000236728">
    <property type="component" value="Unassembled WGS sequence"/>
</dbReference>
<sequence length="406" mass="46244">MLEPYRSDFNARFTEARYRELTARLSAETGTEIEFRIAETPCFFADELMQRMVTAGIELTEQLLGNEAYMQASRAAIPEAFHVPGQNAHPHFMTVDFGLVRNAAGELEPKLVEMQAFPSIFGYQPALAKAYIEVFGLEPSLQYLFGGLDDAGYWKILREVIVAAHDPKNVVLMEVEPETQKTLPDFLMHAKHLGIRIVDVAKVVKQGRKLLYRDEATGELVPIYRIYNRVIVDELERKGIELPFDYRDELDVEWAGHPNWYFQISKFSIPHLRHPTVPAAVFLDEWFAGQGHDRLPADRSQWVFKPLYSFAGKGIQFGPSDEDLAAIPTSERQNYLLQERVHFEPVIQTPEGPTQAEIRILYAWPEGKSMIPMTSLVRMGRGLMMGVDYNRDRTWVGGSAGLRPPI</sequence>
<evidence type="ECO:0008006" key="3">
    <source>
        <dbReference type="Google" id="ProtNLM"/>
    </source>
</evidence>
<evidence type="ECO:0000313" key="2">
    <source>
        <dbReference type="Proteomes" id="UP000236728"/>
    </source>
</evidence>
<protein>
    <recommendedName>
        <fullName evidence="3">Glutathionylspermidine synthase</fullName>
    </recommendedName>
</protein>
<keyword evidence="2" id="KW-1185">Reference proteome</keyword>
<accession>A0A1H5T6K8</accession>
<gene>
    <name evidence="1" type="ORF">SAMN05421819_0498</name>
</gene>
<name>A0A1H5T6K8_9BACT</name>
<proteinExistence type="predicted"/>
<dbReference type="OrthoDB" id="108192at2"/>
<evidence type="ECO:0000313" key="1">
    <source>
        <dbReference type="EMBL" id="SEF58463.1"/>
    </source>
</evidence>
<organism evidence="1 2">
    <name type="scientific">Bryocella elongata</name>
    <dbReference type="NCBI Taxonomy" id="863522"/>
    <lineage>
        <taxon>Bacteria</taxon>
        <taxon>Pseudomonadati</taxon>
        <taxon>Acidobacteriota</taxon>
        <taxon>Terriglobia</taxon>
        <taxon>Terriglobales</taxon>
        <taxon>Acidobacteriaceae</taxon>
        <taxon>Bryocella</taxon>
    </lineage>
</organism>
<dbReference type="EMBL" id="FNVA01000001">
    <property type="protein sequence ID" value="SEF58463.1"/>
    <property type="molecule type" value="Genomic_DNA"/>
</dbReference>